<dbReference type="CDD" id="cd05327">
    <property type="entry name" value="retinol-DH_like_SDR_c_like"/>
    <property type="match status" value="1"/>
</dbReference>
<dbReference type="EMBL" id="JAZDUA010000132">
    <property type="protein sequence ID" value="KAK7866956.1"/>
    <property type="molecule type" value="Genomic_DNA"/>
</dbReference>
<accession>A0AAN9Z754</accession>
<dbReference type="Pfam" id="PF00106">
    <property type="entry name" value="adh_short"/>
    <property type="match status" value="1"/>
</dbReference>
<dbReference type="Proteomes" id="UP001378592">
    <property type="component" value="Unassembled WGS sequence"/>
</dbReference>
<gene>
    <name evidence="2" type="ORF">R5R35_014730</name>
</gene>
<name>A0AAN9Z754_9ORTH</name>
<keyword evidence="1" id="KW-0560">Oxidoreductase</keyword>
<dbReference type="Gene3D" id="3.40.50.720">
    <property type="entry name" value="NAD(P)-binding Rossmann-like Domain"/>
    <property type="match status" value="1"/>
</dbReference>
<organism evidence="2 3">
    <name type="scientific">Gryllus longicercus</name>
    <dbReference type="NCBI Taxonomy" id="2509291"/>
    <lineage>
        <taxon>Eukaryota</taxon>
        <taxon>Metazoa</taxon>
        <taxon>Ecdysozoa</taxon>
        <taxon>Arthropoda</taxon>
        <taxon>Hexapoda</taxon>
        <taxon>Insecta</taxon>
        <taxon>Pterygota</taxon>
        <taxon>Neoptera</taxon>
        <taxon>Polyneoptera</taxon>
        <taxon>Orthoptera</taxon>
        <taxon>Ensifera</taxon>
        <taxon>Gryllidea</taxon>
        <taxon>Grylloidea</taxon>
        <taxon>Gryllidae</taxon>
        <taxon>Gryllinae</taxon>
        <taxon>Gryllus</taxon>
    </lineage>
</organism>
<dbReference type="InterPro" id="IPR036291">
    <property type="entry name" value="NAD(P)-bd_dom_sf"/>
</dbReference>
<evidence type="ECO:0000256" key="1">
    <source>
        <dbReference type="ARBA" id="ARBA00023002"/>
    </source>
</evidence>
<dbReference type="PANTHER" id="PTHR43157">
    <property type="entry name" value="PHOSPHATIDYLINOSITOL-GLYCAN BIOSYNTHESIS CLASS F PROTEIN-RELATED"/>
    <property type="match status" value="1"/>
</dbReference>
<dbReference type="SUPFAM" id="SSF51735">
    <property type="entry name" value="NAD(P)-binding Rossmann-fold domains"/>
    <property type="match status" value="1"/>
</dbReference>
<sequence length="334" mass="36821">MGFWAFVGLLLVNWWTALAFAGALGFRFWYRRNIGFCTCQNRLDGRTALITGANTGIGLETAKDLARRGARVLLACRDPQKGQKALELVRAEASKGAAVKLLPLDLESLASVRACAATVLSTEPRLDILVNNAGAGYLGNRQTEDGLHLGLQVNHFGPLLLTLLLADLLEKSSPSRIVFVSSIMHEIATLRAEMLDYDRAKRIPELQIYAISKLANILVANELSRRLRSAGVTVNSLHPGAVRTEIFRYSPYGIDQLIPFIFGIFGKTPLEGAQTSIHLVVSEKVAGVTGRYFRDCKEAPMARTAEDYELSKAVYKKSIELLNLNERECPSFLR</sequence>
<comment type="caution">
    <text evidence="2">The sequence shown here is derived from an EMBL/GenBank/DDBJ whole genome shotgun (WGS) entry which is preliminary data.</text>
</comment>
<keyword evidence="3" id="KW-1185">Reference proteome</keyword>
<protein>
    <recommendedName>
        <fullName evidence="4">Short-chain dehydrogenase</fullName>
    </recommendedName>
</protein>
<dbReference type="GO" id="GO:0016491">
    <property type="term" value="F:oxidoreductase activity"/>
    <property type="evidence" value="ECO:0007669"/>
    <property type="project" value="UniProtKB-KW"/>
</dbReference>
<dbReference type="PRINTS" id="PR00081">
    <property type="entry name" value="GDHRDH"/>
</dbReference>
<dbReference type="InterPro" id="IPR002347">
    <property type="entry name" value="SDR_fam"/>
</dbReference>
<evidence type="ECO:0000313" key="3">
    <source>
        <dbReference type="Proteomes" id="UP001378592"/>
    </source>
</evidence>
<reference evidence="2 3" key="1">
    <citation type="submission" date="2024-03" db="EMBL/GenBank/DDBJ databases">
        <title>The genome assembly and annotation of the cricket Gryllus longicercus Weissman &amp; Gray.</title>
        <authorList>
            <person name="Szrajer S."/>
            <person name="Gray D."/>
            <person name="Ylla G."/>
        </authorList>
    </citation>
    <scope>NUCLEOTIDE SEQUENCE [LARGE SCALE GENOMIC DNA]</scope>
    <source>
        <strain evidence="2">DAG 2021-001</strain>
        <tissue evidence="2">Whole body minus gut</tissue>
    </source>
</reference>
<evidence type="ECO:0008006" key="4">
    <source>
        <dbReference type="Google" id="ProtNLM"/>
    </source>
</evidence>
<dbReference type="AlphaFoldDB" id="A0AAN9Z754"/>
<evidence type="ECO:0000313" key="2">
    <source>
        <dbReference type="EMBL" id="KAK7866956.1"/>
    </source>
</evidence>
<dbReference type="PANTHER" id="PTHR43157:SF31">
    <property type="entry name" value="PHOSPHATIDYLINOSITOL-GLYCAN BIOSYNTHESIS CLASS F PROTEIN"/>
    <property type="match status" value="1"/>
</dbReference>
<proteinExistence type="predicted"/>